<dbReference type="OrthoDB" id="185373at2759"/>
<evidence type="ECO:0000313" key="3">
    <source>
        <dbReference type="Proteomes" id="UP000293360"/>
    </source>
</evidence>
<dbReference type="Gene3D" id="1.25.40.10">
    <property type="entry name" value="Tetratricopeptide repeat domain"/>
    <property type="match status" value="2"/>
</dbReference>
<dbReference type="Proteomes" id="UP000293360">
    <property type="component" value="Unassembled WGS sequence"/>
</dbReference>
<accession>A0A4Q4TFW9</accession>
<organism evidence="2 3">
    <name type="scientific">Monosporascus ibericus</name>
    <dbReference type="NCBI Taxonomy" id="155417"/>
    <lineage>
        <taxon>Eukaryota</taxon>
        <taxon>Fungi</taxon>
        <taxon>Dikarya</taxon>
        <taxon>Ascomycota</taxon>
        <taxon>Pezizomycotina</taxon>
        <taxon>Sordariomycetes</taxon>
        <taxon>Xylariomycetidae</taxon>
        <taxon>Xylariales</taxon>
        <taxon>Xylariales incertae sedis</taxon>
        <taxon>Monosporascus</taxon>
    </lineage>
</organism>
<feature type="region of interest" description="Disordered" evidence="1">
    <location>
        <begin position="54"/>
        <end position="78"/>
    </location>
</feature>
<sequence>MSLGVKSLWRAQTWSVCVKEVSPVRVLSFHNRRERLGCLRRWVSLPALARLPRHDESRSTWKAETNDEQKGEGAQETAPPTVLKGAAYRRTVKRKSELRKLQVSSASVLVKLPTQYPSRHETRRSLRKHTKSLDKQRLQGLFRHAYEKPDNDWRSTLDFMLRHTPNSEEIFDFRIVIGKDAAQEARRTLSGFDNNIGQIERRNQSIIRFEEYFPGDDTLVLSLSGSEMAVRDSLRDIVKACGQITAVKILDEDWKERLGDVWKGTGSEQPLVRLLPCSEEDCSSDKTMTVLNEAVSELAALVQPRRYEHYTLTKRVDEITPPAEWTKHTFEKYIAALVYGHVPTHLARQLYGDGPSHQETVVSLLVDTFTSEHTRSAVSVSALKMALRYIDFRGPGFRPAAREIFSRAESLNLAVDTETFGIFLAGASRAADMNNFSSILKLMVRKRFYLQSHTWYSLLEMIQDATVKRYVISRMEAKRLHHNPTFSTVIGQQLGPLDLESALQASGSCDIRCFIDSQDVKYGRGWLNTTTLNKLLELMGRRDRLDACHELLDLIHATHRTKPDSCTLNTMISHSRAIADHIALIRLMRSRWRVLPDSDTYSYLFAIAWRRRLPNMMRVLWQYALHCRLLSPKMRHRLTTLLRDDDEGNASNSGHQRAFLKTWEGVICGRQELEAARQHLDPGATPAASHLVRAHLAGAAGPGRKTKRPSVDLATKLQEAVDTDREIHRLLKEGRVVTPAMRDALTVDIPMREAGNGDLDPAPPLPLPVAEREWAYRG</sequence>
<protein>
    <submittedName>
        <fullName evidence="2">Uncharacterized protein</fullName>
    </submittedName>
</protein>
<gene>
    <name evidence="2" type="ORF">DL764_004530</name>
</gene>
<feature type="compositionally biased region" description="Basic and acidic residues" evidence="1">
    <location>
        <begin position="54"/>
        <end position="73"/>
    </location>
</feature>
<keyword evidence="3" id="KW-1185">Reference proteome</keyword>
<dbReference type="STRING" id="155417.A0A4Q4TFW9"/>
<comment type="caution">
    <text evidence="2">The sequence shown here is derived from an EMBL/GenBank/DDBJ whole genome shotgun (WGS) entry which is preliminary data.</text>
</comment>
<name>A0A4Q4TFW9_9PEZI</name>
<evidence type="ECO:0000313" key="2">
    <source>
        <dbReference type="EMBL" id="RYP04337.1"/>
    </source>
</evidence>
<dbReference type="AlphaFoldDB" id="A0A4Q4TFW9"/>
<dbReference type="InterPro" id="IPR011990">
    <property type="entry name" value="TPR-like_helical_dom_sf"/>
</dbReference>
<evidence type="ECO:0000256" key="1">
    <source>
        <dbReference type="SAM" id="MobiDB-lite"/>
    </source>
</evidence>
<reference evidence="2 3" key="1">
    <citation type="submission" date="2018-06" db="EMBL/GenBank/DDBJ databases">
        <title>Complete Genomes of Monosporascus.</title>
        <authorList>
            <person name="Robinson A.J."/>
            <person name="Natvig D.O."/>
        </authorList>
    </citation>
    <scope>NUCLEOTIDE SEQUENCE [LARGE SCALE GENOMIC DNA]</scope>
    <source>
        <strain evidence="2 3">CBS 110550</strain>
    </source>
</reference>
<proteinExistence type="predicted"/>
<dbReference type="EMBL" id="QJNU01000215">
    <property type="protein sequence ID" value="RYP04337.1"/>
    <property type="molecule type" value="Genomic_DNA"/>
</dbReference>